<name>A0AAE8MLH3_9HYPO</name>
<sequence length="575" mass="59943">MKSKLTMATALLAQTISGLSQASANPLCSTIINLQPIEYEFQQPILIDSFFPANTNIAIDNDIVVHVTNAPTSLSTVLTDVSRSLTTLTSAVNENPPDGGFITFIVSEDPRDIGNHPVTKTYPATEPGQPDVIVIQVPTSPSRADDLTTSSVPYDTITTTGDFPSLTGPATKIVTPDGPGKTGSVIVEVPNTNPSGSSASYEPGTVIFVVPSSQVPSNSGISISSVPYVTITTTGSLDPTDDSITKTVSPTVSAGSDSVIVGVPPSSSSSGISNTPSNPISFVTLTVTGDDADGDTSTTSILPTASDGTGTLTVEVPPPTNSPSSTIPSDSSSENINNPSSTVPGDSSSADTNTSATSRSASQEPINFYRQNDESDALSILIRWPVPERCLIAGDFNARYHTWQTGHTTNRGQVIVDWASDNNLDLLNTPGIPTNPHGNTIDLAFTNIPLAEATVEDHLATSSGHFTPSLTLPYAGPAPMQPGRIRVTTDDELKRFAEIVELGAAGLPIADSTPSELDELASALVGLLTSAARAAGRPTRKGARNAPWWTEECAGAAAAFRAIRRLYPLGFNEEV</sequence>
<dbReference type="Pfam" id="PF14529">
    <property type="entry name" value="Exo_endo_phos_2"/>
    <property type="match status" value="1"/>
</dbReference>
<feature type="domain" description="Endonuclease/exonuclease/phosphatase" evidence="3">
    <location>
        <begin position="369"/>
        <end position="465"/>
    </location>
</feature>
<dbReference type="SUPFAM" id="SSF56219">
    <property type="entry name" value="DNase I-like"/>
    <property type="match status" value="1"/>
</dbReference>
<dbReference type="AlphaFoldDB" id="A0AAE8MLH3"/>
<gene>
    <name evidence="4" type="ORF">FTOL_12814</name>
</gene>
<comment type="caution">
    <text evidence="4">The sequence shown here is derived from an EMBL/GenBank/DDBJ whole genome shotgun (WGS) entry which is preliminary data.</text>
</comment>
<evidence type="ECO:0000256" key="2">
    <source>
        <dbReference type="SAM" id="SignalP"/>
    </source>
</evidence>
<dbReference type="Gene3D" id="3.60.10.10">
    <property type="entry name" value="Endonuclease/exonuclease/phosphatase"/>
    <property type="match status" value="1"/>
</dbReference>
<dbReference type="EMBL" id="ONZP01000653">
    <property type="protein sequence ID" value="SPJ88919.1"/>
    <property type="molecule type" value="Genomic_DNA"/>
</dbReference>
<dbReference type="InterPro" id="IPR036691">
    <property type="entry name" value="Endo/exonu/phosph_ase_sf"/>
</dbReference>
<dbReference type="Proteomes" id="UP001187734">
    <property type="component" value="Unassembled WGS sequence"/>
</dbReference>
<protein>
    <recommendedName>
        <fullName evidence="3">Endonuclease/exonuclease/phosphatase domain-containing protein</fullName>
    </recommendedName>
</protein>
<evidence type="ECO:0000259" key="3">
    <source>
        <dbReference type="Pfam" id="PF14529"/>
    </source>
</evidence>
<reference evidence="4" key="1">
    <citation type="submission" date="2018-03" db="EMBL/GenBank/DDBJ databases">
        <authorList>
            <person name="Guldener U."/>
        </authorList>
    </citation>
    <scope>NUCLEOTIDE SEQUENCE</scope>
</reference>
<feature type="region of interest" description="Disordered" evidence="1">
    <location>
        <begin position="294"/>
        <end position="369"/>
    </location>
</feature>
<evidence type="ECO:0000256" key="1">
    <source>
        <dbReference type="SAM" id="MobiDB-lite"/>
    </source>
</evidence>
<feature type="compositionally biased region" description="Low complexity" evidence="1">
    <location>
        <begin position="322"/>
        <end position="336"/>
    </location>
</feature>
<dbReference type="InterPro" id="IPR005135">
    <property type="entry name" value="Endo/exonuclease/phosphatase"/>
</dbReference>
<feature type="compositionally biased region" description="Low complexity" evidence="1">
    <location>
        <begin position="347"/>
        <end position="362"/>
    </location>
</feature>
<keyword evidence="5" id="KW-1185">Reference proteome</keyword>
<feature type="signal peptide" evidence="2">
    <location>
        <begin position="1"/>
        <end position="24"/>
    </location>
</feature>
<organism evidence="4 5">
    <name type="scientific">Fusarium torulosum</name>
    <dbReference type="NCBI Taxonomy" id="33205"/>
    <lineage>
        <taxon>Eukaryota</taxon>
        <taxon>Fungi</taxon>
        <taxon>Dikarya</taxon>
        <taxon>Ascomycota</taxon>
        <taxon>Pezizomycotina</taxon>
        <taxon>Sordariomycetes</taxon>
        <taxon>Hypocreomycetidae</taxon>
        <taxon>Hypocreales</taxon>
        <taxon>Nectriaceae</taxon>
        <taxon>Fusarium</taxon>
    </lineage>
</organism>
<feature type="compositionally biased region" description="Polar residues" evidence="1">
    <location>
        <begin position="301"/>
        <end position="312"/>
    </location>
</feature>
<evidence type="ECO:0000313" key="5">
    <source>
        <dbReference type="Proteomes" id="UP001187734"/>
    </source>
</evidence>
<evidence type="ECO:0000313" key="4">
    <source>
        <dbReference type="EMBL" id="SPJ88919.1"/>
    </source>
</evidence>
<proteinExistence type="predicted"/>
<feature type="compositionally biased region" description="Polar residues" evidence="1">
    <location>
        <begin position="337"/>
        <end position="346"/>
    </location>
</feature>
<dbReference type="GO" id="GO:0003824">
    <property type="term" value="F:catalytic activity"/>
    <property type="evidence" value="ECO:0007669"/>
    <property type="project" value="InterPro"/>
</dbReference>
<keyword evidence="2" id="KW-0732">Signal</keyword>
<accession>A0AAE8MLH3</accession>
<feature type="chain" id="PRO_5041902117" description="Endonuclease/exonuclease/phosphatase domain-containing protein" evidence="2">
    <location>
        <begin position="25"/>
        <end position="575"/>
    </location>
</feature>